<dbReference type="Gene3D" id="3.50.70.20">
    <property type="entry name" value="Cytochrome P460"/>
    <property type="match status" value="1"/>
</dbReference>
<name>A0A3T0N8J0_9RHOB</name>
<reference evidence="2 3" key="1">
    <citation type="submission" date="2018-10" db="EMBL/GenBank/DDBJ databases">
        <title>Parasedimentitalea marina sp. nov., a psychrophilic bacterium isolated from deep seawater of the New Britain Trench.</title>
        <authorList>
            <person name="Cao J."/>
        </authorList>
    </citation>
    <scope>NUCLEOTIDE SEQUENCE [LARGE SCALE GENOMIC DNA]</scope>
    <source>
        <strain evidence="2 3">W43</strain>
    </source>
</reference>
<proteinExistence type="predicted"/>
<dbReference type="CDD" id="cd20750">
    <property type="entry name" value="cyt_c_I"/>
    <property type="match status" value="1"/>
</dbReference>
<evidence type="ECO:0000259" key="1">
    <source>
        <dbReference type="Pfam" id="PF16694"/>
    </source>
</evidence>
<dbReference type="Pfam" id="PF16694">
    <property type="entry name" value="Cytochrome_P460"/>
    <property type="match status" value="1"/>
</dbReference>
<dbReference type="InterPro" id="IPR032033">
    <property type="entry name" value="Cytochrome_P460"/>
</dbReference>
<keyword evidence="3" id="KW-1185">Reference proteome</keyword>
<dbReference type="Proteomes" id="UP000283063">
    <property type="component" value="Chromosome"/>
</dbReference>
<evidence type="ECO:0000313" key="2">
    <source>
        <dbReference type="EMBL" id="AZV80364.1"/>
    </source>
</evidence>
<organism evidence="2 3">
    <name type="scientific">Parasedimentitalea marina</name>
    <dbReference type="NCBI Taxonomy" id="2483033"/>
    <lineage>
        <taxon>Bacteria</taxon>
        <taxon>Pseudomonadati</taxon>
        <taxon>Pseudomonadota</taxon>
        <taxon>Alphaproteobacteria</taxon>
        <taxon>Rhodobacterales</taxon>
        <taxon>Paracoccaceae</taxon>
        <taxon>Parasedimentitalea</taxon>
    </lineage>
</organism>
<feature type="domain" description="Cytochrome P460" evidence="1">
    <location>
        <begin position="43"/>
        <end position="155"/>
    </location>
</feature>
<evidence type="ECO:0000313" key="3">
    <source>
        <dbReference type="Proteomes" id="UP000283063"/>
    </source>
</evidence>
<sequence>MAQDFSVPTYGVVGPNGSIHMPDRNFRSSWPSLGAWTILDDGEAAGQHVVYTQPGVIEHYLEHGAFPDGAVLVKELLETETGNYTTGTAAYAAETTGWFVMVKDNHDRFEGNDLWGTGWGWAYFGADDRDLTTTENYRSECKSCHIPARKTDWIYVEAYPVLNAE</sequence>
<dbReference type="AlphaFoldDB" id="A0A3T0N8J0"/>
<dbReference type="KEGG" id="sedi:EBB79_07255"/>
<dbReference type="OrthoDB" id="511546at2"/>
<dbReference type="InterPro" id="IPR038142">
    <property type="entry name" value="Cytochrome_P460_sp"/>
</dbReference>
<gene>
    <name evidence="2" type="ORF">EBB79_07255</name>
</gene>
<protein>
    <recommendedName>
        <fullName evidence="1">Cytochrome P460 domain-containing protein</fullName>
    </recommendedName>
</protein>
<accession>A0A3T0N8J0</accession>
<dbReference type="EMBL" id="CP033219">
    <property type="protein sequence ID" value="AZV80364.1"/>
    <property type="molecule type" value="Genomic_DNA"/>
</dbReference>